<keyword evidence="9" id="KW-1185">Reference proteome</keyword>
<comment type="similarity">
    <text evidence="2">Belongs to the FAD-binding monooxygenase family.</text>
</comment>
<sequence length="559" mass="62499">MSEMIGAVAQEAMEEVDAVVVGAGFAGLYMLHLLRDKLKKRVAVFETADGVGGTWYWNRYPGARCDIPSHHYSYSFSEELQQEWTWSEKYAAQPEILAYLNFVANKFDLFRDIHFQTAITSAIYDEASAKWTIQTSAGKRILAKFFIPAVGTLSHANIPKFKGHDSFRGDVYFTGHWPKEGVNFKGKRVGIIGTGATAMQAIPLIAEEALHLTVFQRTPNYAAPLMNAPMDPVLDQQAKAMYPELRRQAWDSFAGVPFERLKPSALEVTHNERVAHYEACWNDGGFSLWIGSYQDILFDKRANETAAEFVRGKIRARVKDPAIADMLCPPVGQTYGTKRQPCETNYYETYNRDNVTLVDIKKAPIEEITETGITTTDASYEFDCLIYATGFDAFTGALFKMDIRGRNGQMLKERWSAGPRTLVGLAAHGFPNMFTITGPQSPSVLFNMPLGIEMHCEWIAECIEHMSENGVASIEANEREEDDWIAHVKEVADASLLPEATSWYLGANIPGKPRVFMVYLGGGKHYKDVISTIAHNGYTGFTLDRQQRLTDAPESVPTA</sequence>
<evidence type="ECO:0000256" key="3">
    <source>
        <dbReference type="ARBA" id="ARBA00022630"/>
    </source>
</evidence>
<dbReference type="Proteomes" id="UP000076852">
    <property type="component" value="Chromosome 1"/>
</dbReference>
<dbReference type="STRING" id="1804984.AYM40_16185"/>
<dbReference type="EMBL" id="CP014578">
    <property type="protein sequence ID" value="ANB73723.1"/>
    <property type="molecule type" value="Genomic_DNA"/>
</dbReference>
<dbReference type="AlphaFoldDB" id="A0A167W325"/>
<dbReference type="PANTHER" id="PTHR43098:SF3">
    <property type="entry name" value="L-ORNITHINE N(5)-MONOOXYGENASE-RELATED"/>
    <property type="match status" value="1"/>
</dbReference>
<dbReference type="PANTHER" id="PTHR43098">
    <property type="entry name" value="L-ORNITHINE N(5)-MONOOXYGENASE-RELATED"/>
    <property type="match status" value="1"/>
</dbReference>
<comment type="cofactor">
    <cofactor evidence="1">
        <name>FAD</name>
        <dbReference type="ChEBI" id="CHEBI:57692"/>
    </cofactor>
</comment>
<evidence type="ECO:0000256" key="4">
    <source>
        <dbReference type="ARBA" id="ARBA00022827"/>
    </source>
</evidence>
<dbReference type="Gene3D" id="3.50.50.60">
    <property type="entry name" value="FAD/NAD(P)-binding domain"/>
    <property type="match status" value="2"/>
</dbReference>
<keyword evidence="4" id="KW-0274">FAD</keyword>
<proteinExistence type="inferred from homology"/>
<dbReference type="RefSeq" id="WP_063497094.1">
    <property type="nucleotide sequence ID" value="NZ_CP014578.1"/>
</dbReference>
<dbReference type="Pfam" id="PF13450">
    <property type="entry name" value="NAD_binding_8"/>
    <property type="match status" value="1"/>
</dbReference>
<dbReference type="InterPro" id="IPR050775">
    <property type="entry name" value="FAD-binding_Monooxygenases"/>
</dbReference>
<name>A0A167W325_9BURK</name>
<accession>A0A167W325</accession>
<protein>
    <submittedName>
        <fullName evidence="8">Cyclohexanone monooxygenase</fullName>
    </submittedName>
</protein>
<evidence type="ECO:0000256" key="6">
    <source>
        <dbReference type="ARBA" id="ARBA00023002"/>
    </source>
</evidence>
<evidence type="ECO:0000256" key="1">
    <source>
        <dbReference type="ARBA" id="ARBA00001974"/>
    </source>
</evidence>
<dbReference type="GO" id="GO:0004497">
    <property type="term" value="F:monooxygenase activity"/>
    <property type="evidence" value="ECO:0007669"/>
    <property type="project" value="UniProtKB-KW"/>
</dbReference>
<reference evidence="8 9" key="1">
    <citation type="journal article" date="2016" name="Gene">
        <title>PacBio SMRT assembly of a complex multi-replicon genome reveals chlorocatechol degradative operon in a region of genome plasticity.</title>
        <authorList>
            <person name="Ricker N."/>
            <person name="Shen S.Y."/>
            <person name="Goordial J."/>
            <person name="Jin S."/>
            <person name="Fulthorpe R.R."/>
        </authorList>
    </citation>
    <scope>NUCLEOTIDE SEQUENCE [LARGE SCALE GENOMIC DNA]</scope>
    <source>
        <strain evidence="8 9">OLGA172</strain>
    </source>
</reference>
<evidence type="ECO:0000313" key="9">
    <source>
        <dbReference type="Proteomes" id="UP000076852"/>
    </source>
</evidence>
<evidence type="ECO:0000256" key="7">
    <source>
        <dbReference type="ARBA" id="ARBA00023033"/>
    </source>
</evidence>
<keyword evidence="3" id="KW-0285">Flavoprotein</keyword>
<gene>
    <name evidence="8" type="ORF">AYM40_16185</name>
</gene>
<keyword evidence="6" id="KW-0560">Oxidoreductase</keyword>
<evidence type="ECO:0000313" key="8">
    <source>
        <dbReference type="EMBL" id="ANB73723.1"/>
    </source>
</evidence>
<organism evidence="8 9">
    <name type="scientific">Paraburkholderia phytofirmans OLGA172</name>
    <dbReference type="NCBI Taxonomy" id="1417228"/>
    <lineage>
        <taxon>Bacteria</taxon>
        <taxon>Pseudomonadati</taxon>
        <taxon>Pseudomonadota</taxon>
        <taxon>Betaproteobacteria</taxon>
        <taxon>Burkholderiales</taxon>
        <taxon>Burkholderiaceae</taxon>
        <taxon>Paraburkholderia</taxon>
    </lineage>
</organism>
<keyword evidence="5" id="KW-0521">NADP</keyword>
<evidence type="ECO:0000256" key="2">
    <source>
        <dbReference type="ARBA" id="ARBA00010139"/>
    </source>
</evidence>
<keyword evidence="7 8" id="KW-0503">Monooxygenase</keyword>
<dbReference type="SUPFAM" id="SSF51905">
    <property type="entry name" value="FAD/NAD(P)-binding domain"/>
    <property type="match status" value="2"/>
</dbReference>
<evidence type="ECO:0000256" key="5">
    <source>
        <dbReference type="ARBA" id="ARBA00022857"/>
    </source>
</evidence>
<dbReference type="InterPro" id="IPR036188">
    <property type="entry name" value="FAD/NAD-bd_sf"/>
</dbReference>
<dbReference type="KEGG" id="buz:AYM40_16185"/>